<feature type="compositionally biased region" description="Low complexity" evidence="8">
    <location>
        <begin position="445"/>
        <end position="463"/>
    </location>
</feature>
<dbReference type="NCBIfam" id="TIGR01557">
    <property type="entry name" value="myb_SHAQKYF"/>
    <property type="match status" value="1"/>
</dbReference>
<feature type="compositionally biased region" description="Low complexity" evidence="8">
    <location>
        <begin position="321"/>
        <end position="356"/>
    </location>
</feature>
<dbReference type="InterPro" id="IPR009027">
    <property type="entry name" value="Ribosomal_bL9/RNase_H1_N"/>
</dbReference>
<dbReference type="eggNOG" id="ENOG502RPM1">
    <property type="taxonomic scope" value="Eukaryota"/>
</dbReference>
<dbReference type="EMBL" id="GG738909">
    <property type="protein sequence ID" value="EFC38240.1"/>
    <property type="molecule type" value="Genomic_DNA"/>
</dbReference>
<dbReference type="PROSITE" id="PS51294">
    <property type="entry name" value="HTH_MYB"/>
    <property type="match status" value="1"/>
</dbReference>
<feature type="domain" description="Myb-like" evidence="9">
    <location>
        <begin position="515"/>
        <end position="567"/>
    </location>
</feature>
<keyword evidence="14" id="KW-1185">Reference proteome</keyword>
<keyword evidence="4" id="KW-0805">Transcription regulation</keyword>
<feature type="zinc finger region" description="C3H1-type" evidence="7">
    <location>
        <begin position="677"/>
        <end position="703"/>
    </location>
</feature>
<feature type="compositionally biased region" description="Low complexity" evidence="8">
    <location>
        <begin position="27"/>
        <end position="40"/>
    </location>
</feature>
<keyword evidence="5" id="KW-0804">Transcription</keyword>
<dbReference type="InterPro" id="IPR011320">
    <property type="entry name" value="RNase_H1_N"/>
</dbReference>
<dbReference type="Gene3D" id="4.10.1000.10">
    <property type="entry name" value="Zinc finger, CCCH-type"/>
    <property type="match status" value="1"/>
</dbReference>
<dbReference type="InterPro" id="IPR001005">
    <property type="entry name" value="SANT/Myb"/>
</dbReference>
<dbReference type="InterPro" id="IPR017884">
    <property type="entry name" value="SANT_dom"/>
</dbReference>
<evidence type="ECO:0000256" key="7">
    <source>
        <dbReference type="PROSITE-ProRule" id="PRU00723"/>
    </source>
</evidence>
<dbReference type="InterPro" id="IPR000571">
    <property type="entry name" value="Znf_CCCH"/>
</dbReference>
<feature type="compositionally biased region" description="Polar residues" evidence="8">
    <location>
        <begin position="421"/>
        <end position="444"/>
    </location>
</feature>
<dbReference type="Gene3D" id="1.10.10.60">
    <property type="entry name" value="Homeodomain-like"/>
    <property type="match status" value="1"/>
</dbReference>
<name>D2VY09_NAEGR</name>
<accession>D2VY09</accession>
<dbReference type="InterPro" id="IPR041367">
    <property type="entry name" value="Znf-CCCH_4"/>
</dbReference>
<dbReference type="GO" id="GO:0008270">
    <property type="term" value="F:zinc ion binding"/>
    <property type="evidence" value="ECO:0007669"/>
    <property type="project" value="UniProtKB-KW"/>
</dbReference>
<evidence type="ECO:0000256" key="2">
    <source>
        <dbReference type="ARBA" id="ARBA00022771"/>
    </source>
</evidence>
<feature type="compositionally biased region" description="Polar residues" evidence="8">
    <location>
        <begin position="241"/>
        <end position="254"/>
    </location>
</feature>
<dbReference type="PANTHER" id="PTHR44042">
    <property type="entry name" value="DUPLICATED HOMEODOMAIN-LIKE SUPERFAMILY PROTEIN-RELATED"/>
    <property type="match status" value="1"/>
</dbReference>
<keyword evidence="1 7" id="KW-0479">Metal-binding</keyword>
<dbReference type="CDD" id="cd00167">
    <property type="entry name" value="SANT"/>
    <property type="match status" value="1"/>
</dbReference>
<dbReference type="RefSeq" id="XP_002670984.1">
    <property type="nucleotide sequence ID" value="XM_002670938.1"/>
</dbReference>
<dbReference type="SUPFAM" id="SSF55658">
    <property type="entry name" value="L9 N-domain-like"/>
    <property type="match status" value="1"/>
</dbReference>
<dbReference type="Pfam" id="PF00249">
    <property type="entry name" value="Myb_DNA-binding"/>
    <property type="match status" value="1"/>
</dbReference>
<evidence type="ECO:0000256" key="6">
    <source>
        <dbReference type="ARBA" id="ARBA00023242"/>
    </source>
</evidence>
<feature type="domain" description="SANT" evidence="11">
    <location>
        <begin position="518"/>
        <end position="571"/>
    </location>
</feature>
<feature type="region of interest" description="Disordered" evidence="8">
    <location>
        <begin position="270"/>
        <end position="294"/>
    </location>
</feature>
<evidence type="ECO:0000313" key="14">
    <source>
        <dbReference type="Proteomes" id="UP000006671"/>
    </source>
</evidence>
<sequence length="724" mass="81099">MLPSLSDLFGQDDGKDANKMPKQQQLTISNPSSTNNNSINNNMMFVGQQHHHAILANSNNGLQQDIAMHHVHGSSNVNAFDEASTSKFQNSVANYHHQFVPSTRTTLDSVGRSSQSFTAGSNNNSSNLKSNLTPALIHATSCTPNMMFSKIVNNSGMPTSTSLSMHGSMHSTHQQQVHEMSKNNDACLHVFDTKTTPLPNFSTTTTTTASNINGSNHSNTNGNPPPSSSLNYKTQDAILPNNLSPPTTNSSQQMYFSNPIQYSPQANQLHASNNNLNNRGQNNGNNNDQTAMHDYQPSSSAYIYERNSPILLQNEVYNNGNVSSSSSTNNTARNSSTKSNVNDTSTNVVNTSQNGSFPSRFENYQHHDLQSSTHPVIKENHLNTIFNGIFYEDAENSKRKIEDASNSSRKKRKNENETKHSINNSESFINPPSIITTPKSLNRQSNTTNSSSKKTKSEINNTKQPLKSPSGLSDSSTNYATHNSLSTVPQNSIQFMNFSISDKSKIKFVNARHQQIGINDGAWTEKEHADFMRGLNECGRGRWREIAENYVLTRTRTQVASHARKYLETPPNKKGRNPGVYLKWDDCKEQVQGFSGNCYKKFSSIIFADWFVEEGPKKFKKRIRFHSKDWVSSGSEVEDCYYDDDLSDANDDREVYVCGKQFRKRRKNIGDEANDCSHAPVCRYHLEGNCRFGRNCRFYHPPRSVITRMKSNSEGNRHHPNDDQ</sequence>
<dbReference type="KEGG" id="ngr:NAEGRDRAFT_53145"/>
<feature type="compositionally biased region" description="Polar residues" evidence="8">
    <location>
        <begin position="464"/>
        <end position="478"/>
    </location>
</feature>
<evidence type="ECO:0000259" key="12">
    <source>
        <dbReference type="PROSITE" id="PS51294"/>
    </source>
</evidence>
<feature type="region of interest" description="Disordered" evidence="8">
    <location>
        <begin position="1"/>
        <end position="40"/>
    </location>
</feature>
<feature type="domain" description="HTH myb-type" evidence="12">
    <location>
        <begin position="518"/>
        <end position="571"/>
    </location>
</feature>
<dbReference type="GeneID" id="8863479"/>
<dbReference type="AlphaFoldDB" id="D2VY09"/>
<feature type="domain" description="C3H1-type" evidence="10">
    <location>
        <begin position="677"/>
        <end position="703"/>
    </location>
</feature>
<evidence type="ECO:0000313" key="13">
    <source>
        <dbReference type="EMBL" id="EFC38240.1"/>
    </source>
</evidence>
<dbReference type="InterPro" id="IPR009057">
    <property type="entry name" value="Homeodomain-like_sf"/>
</dbReference>
<keyword evidence="2 7" id="KW-0863">Zinc-finger</keyword>
<dbReference type="OrthoDB" id="118550at2759"/>
<dbReference type="InterPro" id="IPR006447">
    <property type="entry name" value="Myb_dom_plants"/>
</dbReference>
<evidence type="ECO:0000256" key="5">
    <source>
        <dbReference type="ARBA" id="ARBA00023163"/>
    </source>
</evidence>
<dbReference type="PANTHER" id="PTHR44042:SF67">
    <property type="entry name" value="MYB-LIKE PROTEIN I"/>
    <property type="match status" value="1"/>
</dbReference>
<protein>
    <submittedName>
        <fullName evidence="13">Predicted protein</fullName>
    </submittedName>
</protein>
<keyword evidence="6" id="KW-0539">Nucleus</keyword>
<dbReference type="PROSITE" id="PS51293">
    <property type="entry name" value="SANT"/>
    <property type="match status" value="1"/>
</dbReference>
<feature type="region of interest" description="Disordered" evidence="8">
    <location>
        <begin position="195"/>
        <end position="254"/>
    </location>
</feature>
<organism evidence="14">
    <name type="scientific">Naegleria gruberi</name>
    <name type="common">Amoeba</name>
    <dbReference type="NCBI Taxonomy" id="5762"/>
    <lineage>
        <taxon>Eukaryota</taxon>
        <taxon>Discoba</taxon>
        <taxon>Heterolobosea</taxon>
        <taxon>Tetramitia</taxon>
        <taxon>Eutetramitia</taxon>
        <taxon>Vahlkampfiidae</taxon>
        <taxon>Naegleria</taxon>
    </lineage>
</organism>
<evidence type="ECO:0000256" key="4">
    <source>
        <dbReference type="ARBA" id="ARBA00023015"/>
    </source>
</evidence>
<evidence type="ECO:0000259" key="10">
    <source>
        <dbReference type="PROSITE" id="PS50103"/>
    </source>
</evidence>
<evidence type="ECO:0000256" key="8">
    <source>
        <dbReference type="SAM" id="MobiDB-lite"/>
    </source>
</evidence>
<dbReference type="VEuPathDB" id="AmoebaDB:NAEGRDRAFT_53145"/>
<dbReference type="SMART" id="SM00717">
    <property type="entry name" value="SANT"/>
    <property type="match status" value="1"/>
</dbReference>
<proteinExistence type="predicted"/>
<feature type="compositionally biased region" description="Low complexity" evidence="8">
    <location>
        <begin position="270"/>
        <end position="287"/>
    </location>
</feature>
<dbReference type="Gene3D" id="3.40.970.10">
    <property type="entry name" value="Ribonuclease H1, N-terminal domain"/>
    <property type="match status" value="1"/>
</dbReference>
<dbReference type="PROSITE" id="PS50090">
    <property type="entry name" value="MYB_LIKE"/>
    <property type="match status" value="1"/>
</dbReference>
<dbReference type="InParanoid" id="D2VY09"/>
<keyword evidence="3 7" id="KW-0862">Zinc</keyword>
<dbReference type="SUPFAM" id="SSF46689">
    <property type="entry name" value="Homeodomain-like"/>
    <property type="match status" value="1"/>
</dbReference>
<evidence type="ECO:0000256" key="1">
    <source>
        <dbReference type="ARBA" id="ARBA00022723"/>
    </source>
</evidence>
<dbReference type="Pfam" id="PF01693">
    <property type="entry name" value="Cauli_VI"/>
    <property type="match status" value="1"/>
</dbReference>
<dbReference type="Pfam" id="PF18044">
    <property type="entry name" value="zf-CCCH_4"/>
    <property type="match status" value="1"/>
</dbReference>
<evidence type="ECO:0000259" key="9">
    <source>
        <dbReference type="PROSITE" id="PS50090"/>
    </source>
</evidence>
<dbReference type="STRING" id="5762.D2VY09"/>
<evidence type="ECO:0000259" key="11">
    <source>
        <dbReference type="PROSITE" id="PS51293"/>
    </source>
</evidence>
<feature type="region of interest" description="Disordered" evidence="8">
    <location>
        <begin position="397"/>
        <end position="478"/>
    </location>
</feature>
<feature type="compositionally biased region" description="Low complexity" evidence="8">
    <location>
        <begin position="195"/>
        <end position="222"/>
    </location>
</feature>
<reference evidence="13 14" key="1">
    <citation type="journal article" date="2010" name="Cell">
        <title>The genome of Naegleria gruberi illuminates early eukaryotic versatility.</title>
        <authorList>
            <person name="Fritz-Laylin L.K."/>
            <person name="Prochnik S.E."/>
            <person name="Ginger M.L."/>
            <person name="Dacks J.B."/>
            <person name="Carpenter M.L."/>
            <person name="Field M.C."/>
            <person name="Kuo A."/>
            <person name="Paredez A."/>
            <person name="Chapman J."/>
            <person name="Pham J."/>
            <person name="Shu S."/>
            <person name="Neupane R."/>
            <person name="Cipriano M."/>
            <person name="Mancuso J."/>
            <person name="Tu H."/>
            <person name="Salamov A."/>
            <person name="Lindquist E."/>
            <person name="Shapiro H."/>
            <person name="Lucas S."/>
            <person name="Grigoriev I.V."/>
            <person name="Cande W.Z."/>
            <person name="Fulton C."/>
            <person name="Rokhsar D.S."/>
            <person name="Dawson S.C."/>
        </authorList>
    </citation>
    <scope>NUCLEOTIDE SEQUENCE [LARGE SCALE GENOMIC DNA]</scope>
    <source>
        <strain evidence="13 14">NEG-M</strain>
    </source>
</reference>
<dbReference type="Proteomes" id="UP000006671">
    <property type="component" value="Unassembled WGS sequence"/>
</dbReference>
<feature type="region of interest" description="Disordered" evidence="8">
    <location>
        <begin position="321"/>
        <end position="361"/>
    </location>
</feature>
<dbReference type="PROSITE" id="PS50103">
    <property type="entry name" value="ZF_C3H1"/>
    <property type="match status" value="1"/>
</dbReference>
<gene>
    <name evidence="13" type="ORF">NAEGRDRAFT_53145</name>
</gene>
<dbReference type="GO" id="GO:0003677">
    <property type="term" value="F:DNA binding"/>
    <property type="evidence" value="ECO:0007669"/>
    <property type="project" value="InterPro"/>
</dbReference>
<dbReference type="InterPro" id="IPR037056">
    <property type="entry name" value="RNase_H1_N_sf"/>
</dbReference>
<dbReference type="InterPro" id="IPR017930">
    <property type="entry name" value="Myb_dom"/>
</dbReference>
<evidence type="ECO:0000256" key="3">
    <source>
        <dbReference type="ARBA" id="ARBA00022833"/>
    </source>
</evidence>